<dbReference type="STRING" id="246404.A0A507FWA4"/>
<dbReference type="SUPFAM" id="SSF53335">
    <property type="entry name" value="S-adenosyl-L-methionine-dependent methyltransferases"/>
    <property type="match status" value="1"/>
</dbReference>
<accession>A0A507FWA4</accession>
<dbReference type="Gene3D" id="3.40.50.150">
    <property type="entry name" value="Vaccinia Virus protein VP39"/>
    <property type="match status" value="1"/>
</dbReference>
<dbReference type="EMBL" id="QEAP01000001">
    <property type="protein sequence ID" value="TPX78697.1"/>
    <property type="molecule type" value="Genomic_DNA"/>
</dbReference>
<evidence type="ECO:0000313" key="2">
    <source>
        <dbReference type="Proteomes" id="UP000320333"/>
    </source>
</evidence>
<dbReference type="PANTHER" id="PTHR14614">
    <property type="entry name" value="HEPATOCELLULAR CARCINOMA-ASSOCIATED ANTIGEN"/>
    <property type="match status" value="1"/>
</dbReference>
<dbReference type="OrthoDB" id="443981at2759"/>
<dbReference type="InterPro" id="IPR019410">
    <property type="entry name" value="Methyltransf_16"/>
</dbReference>
<dbReference type="InterPro" id="IPR029063">
    <property type="entry name" value="SAM-dependent_MTases_sf"/>
</dbReference>
<reference evidence="1 2" key="1">
    <citation type="journal article" date="2019" name="Sci. Rep.">
        <title>Comparative genomics of chytrid fungi reveal insights into the obligate biotrophic and pathogenic lifestyle of Synchytrium endobioticum.</title>
        <authorList>
            <person name="van de Vossenberg B.T.L.H."/>
            <person name="Warris S."/>
            <person name="Nguyen H.D.T."/>
            <person name="van Gent-Pelzer M.P.E."/>
            <person name="Joly D.L."/>
            <person name="van de Geest H.C."/>
            <person name="Bonants P.J.M."/>
            <person name="Smith D.S."/>
            <person name="Levesque C.A."/>
            <person name="van der Lee T.A.J."/>
        </authorList>
    </citation>
    <scope>NUCLEOTIDE SEQUENCE [LARGE SCALE GENOMIC DNA]</scope>
    <source>
        <strain evidence="1 2">CBS 675.73</strain>
    </source>
</reference>
<comment type="caution">
    <text evidence="1">The sequence shown here is derived from an EMBL/GenBank/DDBJ whole genome shotgun (WGS) entry which is preliminary data.</text>
</comment>
<dbReference type="Proteomes" id="UP000320333">
    <property type="component" value="Unassembled WGS sequence"/>
</dbReference>
<dbReference type="CDD" id="cd02440">
    <property type="entry name" value="AdoMet_MTases"/>
    <property type="match status" value="1"/>
</dbReference>
<gene>
    <name evidence="1" type="ORF">CcCBS67573_g00025</name>
</gene>
<sequence length="345" mass="37992">MDELETALLTANKNSLSDVGSVLDRMDAVLGAAVESERDPTGALGRQTVPPEMQRRMGGWVTGAVAAMVRLQARDQDPRVDEMLDRLAALNADIARLTGDAPALVKTWRFTENLTVDIKELSFEEAAFGWQTWVAGVVFAHLLARGVIPVGTDPILELGCGTGIVGIVAAKMGAKRVFMTDYMPAIQANTQSNVDSNQCQHVATVHSLDWSWIAENTPIPKDSATLLPQLLDTNSSFDVIFGADICYELIHGRLVPPVCARFLSLSPNARIYFVTGLRGERFAQDIVQFEEKMTLFGFQPETCLDLSLDALLAQETDSFARNLLNAAFSTLVKQFRFYVYRRIMT</sequence>
<name>A0A507FWA4_9FUNG</name>
<dbReference type="Pfam" id="PF10294">
    <property type="entry name" value="Methyltransf_16"/>
    <property type="match status" value="1"/>
</dbReference>
<dbReference type="AlphaFoldDB" id="A0A507FWA4"/>
<evidence type="ECO:0000313" key="1">
    <source>
        <dbReference type="EMBL" id="TPX78697.1"/>
    </source>
</evidence>
<keyword evidence="2" id="KW-1185">Reference proteome</keyword>
<proteinExistence type="predicted"/>
<organism evidence="1 2">
    <name type="scientific">Chytriomyces confervae</name>
    <dbReference type="NCBI Taxonomy" id="246404"/>
    <lineage>
        <taxon>Eukaryota</taxon>
        <taxon>Fungi</taxon>
        <taxon>Fungi incertae sedis</taxon>
        <taxon>Chytridiomycota</taxon>
        <taxon>Chytridiomycota incertae sedis</taxon>
        <taxon>Chytridiomycetes</taxon>
        <taxon>Chytridiales</taxon>
        <taxon>Chytriomycetaceae</taxon>
        <taxon>Chytriomyces</taxon>
    </lineage>
</organism>
<dbReference type="PANTHER" id="PTHR14614:SF157">
    <property type="entry name" value="METHYLTRANSFERASE TYPE 12 DOMAIN-CONTAINING PROTEIN"/>
    <property type="match status" value="1"/>
</dbReference>
<protein>
    <submittedName>
        <fullName evidence="1">Uncharacterized protein</fullName>
    </submittedName>
</protein>